<comment type="similarity">
    <text evidence="2">Belongs to the AG-peptide AGP family.</text>
</comment>
<comment type="subcellular location">
    <subcellularLocation>
        <location evidence="10">Endomembrane system</location>
        <topology evidence="10">Lipid-anchor</topology>
    </subcellularLocation>
    <subcellularLocation>
        <location evidence="1">Membrane</location>
        <topology evidence="1">Lipid-anchor</topology>
        <topology evidence="1">GPI-anchor</topology>
    </subcellularLocation>
</comment>
<keyword evidence="9" id="KW-0449">Lipoprotein</keyword>
<sequence>MQAIKHLATPLGTASQAPLQLPPARITQHQRSTQPAMNFPKKGLSRKRITGQMPGGFQPEPFVSKPRQPCLPTITKLDTQPPRFHLRNPSPQASIARSRKQMAATLKLRILTVAAAAAVAASSLGPAPAPTSGASMAAPAVAAASLTALVFGYLF</sequence>
<keyword evidence="11" id="KW-1133">Transmembrane helix</keyword>
<evidence type="ECO:0000256" key="9">
    <source>
        <dbReference type="ARBA" id="ARBA00023288"/>
    </source>
</evidence>
<gene>
    <name evidence="12" type="ORF">HU200_024038</name>
</gene>
<proteinExistence type="inferred from homology"/>
<dbReference type="GO" id="GO:0012505">
    <property type="term" value="C:endomembrane system"/>
    <property type="evidence" value="ECO:0007669"/>
    <property type="project" value="UniProtKB-SubCell"/>
</dbReference>
<evidence type="ECO:0000256" key="6">
    <source>
        <dbReference type="ARBA" id="ARBA00023136"/>
    </source>
</evidence>
<evidence type="ECO:0000256" key="8">
    <source>
        <dbReference type="ARBA" id="ARBA00023278"/>
    </source>
</evidence>
<dbReference type="PANTHER" id="PTHR34114">
    <property type="entry name" value="ARABINOGALACTAN PEPTIDE 1"/>
    <property type="match status" value="1"/>
</dbReference>
<accession>A0A835C1I2</accession>
<protein>
    <submittedName>
        <fullName evidence="12">Uncharacterized protein</fullName>
    </submittedName>
</protein>
<dbReference type="AlphaFoldDB" id="A0A835C1I2"/>
<feature type="transmembrane region" description="Helical" evidence="11">
    <location>
        <begin position="106"/>
        <end position="124"/>
    </location>
</feature>
<keyword evidence="5" id="KW-0654">Proteoglycan</keyword>
<comment type="caution">
    <text evidence="12">The sequence shown here is derived from an EMBL/GenBank/DDBJ whole genome shotgun (WGS) entry which is preliminary data.</text>
</comment>
<evidence type="ECO:0000256" key="11">
    <source>
        <dbReference type="SAM" id="Phobius"/>
    </source>
</evidence>
<dbReference type="InterPro" id="IPR039281">
    <property type="entry name" value="AGP3/12/13/14/21"/>
</dbReference>
<name>A0A835C1I2_9POAL</name>
<keyword evidence="3" id="KW-0336">GPI-anchor</keyword>
<dbReference type="PANTHER" id="PTHR34114:SF22">
    <property type="match status" value="1"/>
</dbReference>
<evidence type="ECO:0000256" key="1">
    <source>
        <dbReference type="ARBA" id="ARBA00004589"/>
    </source>
</evidence>
<keyword evidence="7" id="KW-0325">Glycoprotein</keyword>
<evidence type="ECO:0000256" key="5">
    <source>
        <dbReference type="ARBA" id="ARBA00022974"/>
    </source>
</evidence>
<evidence type="ECO:0000256" key="10">
    <source>
        <dbReference type="ARBA" id="ARBA00037868"/>
    </source>
</evidence>
<evidence type="ECO:0000313" key="12">
    <source>
        <dbReference type="EMBL" id="KAF8719336.1"/>
    </source>
</evidence>
<evidence type="ECO:0000256" key="2">
    <source>
        <dbReference type="ARBA" id="ARBA00005835"/>
    </source>
</evidence>
<keyword evidence="13" id="KW-1185">Reference proteome</keyword>
<keyword evidence="11" id="KW-0812">Transmembrane</keyword>
<evidence type="ECO:0000256" key="4">
    <source>
        <dbReference type="ARBA" id="ARBA00022729"/>
    </source>
</evidence>
<keyword evidence="6 11" id="KW-0472">Membrane</keyword>
<feature type="transmembrane region" description="Helical" evidence="11">
    <location>
        <begin position="136"/>
        <end position="154"/>
    </location>
</feature>
<organism evidence="12 13">
    <name type="scientific">Digitaria exilis</name>
    <dbReference type="NCBI Taxonomy" id="1010633"/>
    <lineage>
        <taxon>Eukaryota</taxon>
        <taxon>Viridiplantae</taxon>
        <taxon>Streptophyta</taxon>
        <taxon>Embryophyta</taxon>
        <taxon>Tracheophyta</taxon>
        <taxon>Spermatophyta</taxon>
        <taxon>Magnoliopsida</taxon>
        <taxon>Liliopsida</taxon>
        <taxon>Poales</taxon>
        <taxon>Poaceae</taxon>
        <taxon>PACMAD clade</taxon>
        <taxon>Panicoideae</taxon>
        <taxon>Panicodae</taxon>
        <taxon>Paniceae</taxon>
        <taxon>Anthephorinae</taxon>
        <taxon>Digitaria</taxon>
    </lineage>
</organism>
<keyword evidence="4" id="KW-0732">Signal</keyword>
<dbReference type="Proteomes" id="UP000636709">
    <property type="component" value="Unassembled WGS sequence"/>
</dbReference>
<evidence type="ECO:0000313" key="13">
    <source>
        <dbReference type="Proteomes" id="UP000636709"/>
    </source>
</evidence>
<dbReference type="EMBL" id="JACEFO010001700">
    <property type="protein sequence ID" value="KAF8719336.1"/>
    <property type="molecule type" value="Genomic_DNA"/>
</dbReference>
<keyword evidence="8" id="KW-0379">Hydroxylation</keyword>
<evidence type="ECO:0000256" key="7">
    <source>
        <dbReference type="ARBA" id="ARBA00023180"/>
    </source>
</evidence>
<evidence type="ECO:0000256" key="3">
    <source>
        <dbReference type="ARBA" id="ARBA00022622"/>
    </source>
</evidence>
<dbReference type="GO" id="GO:0098552">
    <property type="term" value="C:side of membrane"/>
    <property type="evidence" value="ECO:0007669"/>
    <property type="project" value="UniProtKB-KW"/>
</dbReference>
<reference evidence="12" key="1">
    <citation type="submission" date="2020-07" db="EMBL/GenBank/DDBJ databases">
        <title>Genome sequence and genetic diversity analysis of an under-domesticated orphan crop, white fonio (Digitaria exilis).</title>
        <authorList>
            <person name="Bennetzen J.L."/>
            <person name="Chen S."/>
            <person name="Ma X."/>
            <person name="Wang X."/>
            <person name="Yssel A.E.J."/>
            <person name="Chaluvadi S.R."/>
            <person name="Johnson M."/>
            <person name="Gangashetty P."/>
            <person name="Hamidou F."/>
            <person name="Sanogo M.D."/>
            <person name="Zwaenepoel A."/>
            <person name="Wallace J."/>
            <person name="Van De Peer Y."/>
            <person name="Van Deynze A."/>
        </authorList>
    </citation>
    <scope>NUCLEOTIDE SEQUENCE</scope>
    <source>
        <tissue evidence="12">Leaves</tissue>
    </source>
</reference>